<keyword evidence="11" id="KW-0378">Hydrolase</keyword>
<evidence type="ECO:0000313" key="12">
    <source>
        <dbReference type="Proteomes" id="UP001597368"/>
    </source>
</evidence>
<evidence type="ECO:0000256" key="6">
    <source>
        <dbReference type="ARBA" id="ARBA00023136"/>
    </source>
</evidence>
<evidence type="ECO:0000256" key="3">
    <source>
        <dbReference type="ARBA" id="ARBA00022679"/>
    </source>
</evidence>
<keyword evidence="5 9" id="KW-1133">Transmembrane helix</keyword>
<evidence type="ECO:0000256" key="7">
    <source>
        <dbReference type="ARBA" id="ARBA00023315"/>
    </source>
</evidence>
<name>A0ABW4SPU5_9ACTN</name>
<organism evidence="11 12">
    <name type="scientific">Nonomuraea mangrovi</name>
    <dbReference type="NCBI Taxonomy" id="2316207"/>
    <lineage>
        <taxon>Bacteria</taxon>
        <taxon>Bacillati</taxon>
        <taxon>Actinomycetota</taxon>
        <taxon>Actinomycetes</taxon>
        <taxon>Streptosporangiales</taxon>
        <taxon>Streptosporangiaceae</taxon>
        <taxon>Nonomuraea</taxon>
    </lineage>
</organism>
<gene>
    <name evidence="11" type="ORF">ACFSKW_03570</name>
</gene>
<keyword evidence="12" id="KW-1185">Reference proteome</keyword>
<dbReference type="Gene3D" id="3.60.110.10">
    <property type="entry name" value="Carbon-nitrogen hydrolase"/>
    <property type="match status" value="1"/>
</dbReference>
<accession>A0ABW4SPU5</accession>
<comment type="subcellular location">
    <subcellularLocation>
        <location evidence="1">Cell membrane</location>
        <topology evidence="1">Multi-pass membrane protein</topology>
    </subcellularLocation>
</comment>
<protein>
    <submittedName>
        <fullName evidence="11">Nitrilase-related carbon-nitrogen hydrolase</fullName>
    </submittedName>
</protein>
<evidence type="ECO:0000256" key="5">
    <source>
        <dbReference type="ARBA" id="ARBA00022989"/>
    </source>
</evidence>
<keyword evidence="3" id="KW-0808">Transferase</keyword>
<dbReference type="InterPro" id="IPR045378">
    <property type="entry name" value="LNT_N"/>
</dbReference>
<feature type="transmembrane region" description="Helical" evidence="9">
    <location>
        <begin position="92"/>
        <end position="112"/>
    </location>
</feature>
<evidence type="ECO:0000313" key="11">
    <source>
        <dbReference type="EMBL" id="MFD1930552.1"/>
    </source>
</evidence>
<keyword evidence="4 9" id="KW-0812">Transmembrane</keyword>
<feature type="region of interest" description="Disordered" evidence="8">
    <location>
        <begin position="486"/>
        <end position="515"/>
    </location>
</feature>
<dbReference type="PROSITE" id="PS50263">
    <property type="entry name" value="CN_HYDROLASE"/>
    <property type="match status" value="1"/>
</dbReference>
<evidence type="ECO:0000256" key="8">
    <source>
        <dbReference type="SAM" id="MobiDB-lite"/>
    </source>
</evidence>
<sequence>MNSPLLPRGGRRPSFLLTGLLTGLSAVLLAFGTGLTPSWWCAWIAALPVLAVAARSRARTAFAAGTVAWLGGQTSMWGYYGDTLELPPPLVATLIVGTSVLFGLALAAFAAIAGRGRPVLATLAFCSSWVAVEFAVSLTMPHGAWWSMAYSQADALPVLQIVSLTGPWGVTFLLLGTQAALAVLPSAGRRAPLAAGAAAVLALVLGYGVVRLAGPAGAATGGPGTRVALLATDEPNDTVPVAGRAGRKLLARYLAELAKLEADVVVLPENTFAADRATLPLLAGPLSKLAAERHTTILLGLTLVDGEQRRNSALAFPADGSRPVRYDKRHLIPGVEADYTPGRADAVAFMPGSGGRWAIAICKDLDFPWLVRDYRRRGASAVFAPAWDFQGDEWIHGRMALVRGVESGMTVVRAPRAGILLAGDVYGRVLAQARTGPGFASAVLTLPGPAPATPYSVLGDWLGWAGLLLLPATLLAGLRGSRGGGGGADGSGQAVGSFDGGRAGLHLARDRAPRP</sequence>
<dbReference type="Pfam" id="PF00795">
    <property type="entry name" value="CN_hydrolase"/>
    <property type="match status" value="1"/>
</dbReference>
<comment type="caution">
    <text evidence="11">The sequence shown here is derived from an EMBL/GenBank/DDBJ whole genome shotgun (WGS) entry which is preliminary data.</text>
</comment>
<evidence type="ECO:0000256" key="1">
    <source>
        <dbReference type="ARBA" id="ARBA00004651"/>
    </source>
</evidence>
<dbReference type="InterPro" id="IPR004563">
    <property type="entry name" value="Apolipo_AcylTrfase"/>
</dbReference>
<feature type="transmembrane region" description="Helical" evidence="9">
    <location>
        <begin position="119"/>
        <end position="138"/>
    </location>
</feature>
<dbReference type="SUPFAM" id="SSF56317">
    <property type="entry name" value="Carbon-nitrogen hydrolase"/>
    <property type="match status" value="1"/>
</dbReference>
<feature type="transmembrane region" description="Helical" evidence="9">
    <location>
        <begin position="12"/>
        <end position="31"/>
    </location>
</feature>
<feature type="transmembrane region" description="Helical" evidence="9">
    <location>
        <begin position="61"/>
        <end position="80"/>
    </location>
</feature>
<dbReference type="EMBL" id="JBHUFV010000003">
    <property type="protein sequence ID" value="MFD1930552.1"/>
    <property type="molecule type" value="Genomic_DNA"/>
</dbReference>
<feature type="transmembrane region" description="Helical" evidence="9">
    <location>
        <begin position="191"/>
        <end position="210"/>
    </location>
</feature>
<keyword evidence="2" id="KW-1003">Cell membrane</keyword>
<dbReference type="Pfam" id="PF20154">
    <property type="entry name" value="LNT_N"/>
    <property type="match status" value="1"/>
</dbReference>
<keyword evidence="7" id="KW-0012">Acyltransferase</keyword>
<dbReference type="InterPro" id="IPR003010">
    <property type="entry name" value="C-N_Hydrolase"/>
</dbReference>
<feature type="domain" description="CN hydrolase" evidence="10">
    <location>
        <begin position="225"/>
        <end position="446"/>
    </location>
</feature>
<proteinExistence type="predicted"/>
<dbReference type="PANTHER" id="PTHR38686:SF1">
    <property type="entry name" value="APOLIPOPROTEIN N-ACYLTRANSFERASE"/>
    <property type="match status" value="1"/>
</dbReference>
<feature type="transmembrane region" description="Helical" evidence="9">
    <location>
        <begin position="158"/>
        <end position="184"/>
    </location>
</feature>
<feature type="transmembrane region" description="Helical" evidence="9">
    <location>
        <begin position="37"/>
        <end position="54"/>
    </location>
</feature>
<reference evidence="12" key="1">
    <citation type="journal article" date="2019" name="Int. J. Syst. Evol. Microbiol.">
        <title>The Global Catalogue of Microorganisms (GCM) 10K type strain sequencing project: providing services to taxonomists for standard genome sequencing and annotation.</title>
        <authorList>
            <consortium name="The Broad Institute Genomics Platform"/>
            <consortium name="The Broad Institute Genome Sequencing Center for Infectious Disease"/>
            <person name="Wu L."/>
            <person name="Ma J."/>
        </authorList>
    </citation>
    <scope>NUCLEOTIDE SEQUENCE [LARGE SCALE GENOMIC DNA]</scope>
    <source>
        <strain evidence="12">ICMP 6774ER</strain>
    </source>
</reference>
<evidence type="ECO:0000256" key="9">
    <source>
        <dbReference type="SAM" id="Phobius"/>
    </source>
</evidence>
<dbReference type="GO" id="GO:0016787">
    <property type="term" value="F:hydrolase activity"/>
    <property type="evidence" value="ECO:0007669"/>
    <property type="project" value="UniProtKB-KW"/>
</dbReference>
<evidence type="ECO:0000256" key="4">
    <source>
        <dbReference type="ARBA" id="ARBA00022692"/>
    </source>
</evidence>
<dbReference type="Proteomes" id="UP001597368">
    <property type="component" value="Unassembled WGS sequence"/>
</dbReference>
<keyword evidence="6 9" id="KW-0472">Membrane</keyword>
<dbReference type="RefSeq" id="WP_379569031.1">
    <property type="nucleotide sequence ID" value="NZ_JBHUFV010000003.1"/>
</dbReference>
<evidence type="ECO:0000259" key="10">
    <source>
        <dbReference type="PROSITE" id="PS50263"/>
    </source>
</evidence>
<dbReference type="PANTHER" id="PTHR38686">
    <property type="entry name" value="APOLIPOPROTEIN N-ACYLTRANSFERASE"/>
    <property type="match status" value="1"/>
</dbReference>
<dbReference type="InterPro" id="IPR036526">
    <property type="entry name" value="C-N_Hydrolase_sf"/>
</dbReference>
<evidence type="ECO:0000256" key="2">
    <source>
        <dbReference type="ARBA" id="ARBA00022475"/>
    </source>
</evidence>